<protein>
    <recommendedName>
        <fullName evidence="3">RING-type domain-containing protein</fullName>
    </recommendedName>
</protein>
<proteinExistence type="predicted"/>
<dbReference type="SUPFAM" id="SSF57850">
    <property type="entry name" value="RING/U-box"/>
    <property type="match status" value="1"/>
</dbReference>
<evidence type="ECO:0000256" key="1">
    <source>
        <dbReference type="PROSITE-ProRule" id="PRU00175"/>
    </source>
</evidence>
<organism evidence="4 5">
    <name type="scientific">Panicum hallii var. hallii</name>
    <dbReference type="NCBI Taxonomy" id="1504633"/>
    <lineage>
        <taxon>Eukaryota</taxon>
        <taxon>Viridiplantae</taxon>
        <taxon>Streptophyta</taxon>
        <taxon>Embryophyta</taxon>
        <taxon>Tracheophyta</taxon>
        <taxon>Spermatophyta</taxon>
        <taxon>Magnoliopsida</taxon>
        <taxon>Liliopsida</taxon>
        <taxon>Poales</taxon>
        <taxon>Poaceae</taxon>
        <taxon>PACMAD clade</taxon>
        <taxon>Panicoideae</taxon>
        <taxon>Panicodae</taxon>
        <taxon>Paniceae</taxon>
        <taxon>Panicinae</taxon>
        <taxon>Panicum</taxon>
        <taxon>Panicum sect. Panicum</taxon>
    </lineage>
</organism>
<name>A0A2T7C6T2_9POAL</name>
<dbReference type="Gramene" id="PUZ39045">
    <property type="protein sequence ID" value="PUZ39045"/>
    <property type="gene ID" value="GQ55_9G249900"/>
</dbReference>
<dbReference type="GO" id="GO:0004842">
    <property type="term" value="F:ubiquitin-protein transferase activity"/>
    <property type="evidence" value="ECO:0007669"/>
    <property type="project" value="InterPro"/>
</dbReference>
<dbReference type="PROSITE" id="PS50089">
    <property type="entry name" value="ZF_RING_2"/>
    <property type="match status" value="1"/>
</dbReference>
<evidence type="ECO:0000313" key="4">
    <source>
        <dbReference type="EMBL" id="PUZ39045.1"/>
    </source>
</evidence>
<dbReference type="Proteomes" id="UP000244336">
    <property type="component" value="Chromosome 9"/>
</dbReference>
<dbReference type="InterPro" id="IPR013083">
    <property type="entry name" value="Znf_RING/FYVE/PHD"/>
</dbReference>
<feature type="compositionally biased region" description="Acidic residues" evidence="2">
    <location>
        <begin position="13"/>
        <end position="70"/>
    </location>
</feature>
<dbReference type="AlphaFoldDB" id="A0A2T7C6T2"/>
<dbReference type="OrthoDB" id="642539at2759"/>
<feature type="region of interest" description="Disordered" evidence="2">
    <location>
        <begin position="1"/>
        <end position="77"/>
    </location>
</feature>
<dbReference type="InterPro" id="IPR037381">
    <property type="entry name" value="RFWD3"/>
</dbReference>
<dbReference type="GO" id="GO:0008270">
    <property type="term" value="F:zinc ion binding"/>
    <property type="evidence" value="ECO:0007669"/>
    <property type="project" value="UniProtKB-KW"/>
</dbReference>
<dbReference type="CDD" id="cd16450">
    <property type="entry name" value="mRING-C3HGC3_RFWD3"/>
    <property type="match status" value="1"/>
</dbReference>
<evidence type="ECO:0000313" key="5">
    <source>
        <dbReference type="Proteomes" id="UP000244336"/>
    </source>
</evidence>
<feature type="domain" description="RING-type" evidence="3">
    <location>
        <begin position="100"/>
        <end position="146"/>
    </location>
</feature>
<reference evidence="4 5" key="1">
    <citation type="submission" date="2018-04" db="EMBL/GenBank/DDBJ databases">
        <title>WGS assembly of Panicum hallii var. hallii HAL2.</title>
        <authorList>
            <person name="Lovell J."/>
            <person name="Jenkins J."/>
            <person name="Lowry D."/>
            <person name="Mamidi S."/>
            <person name="Sreedasyam A."/>
            <person name="Weng X."/>
            <person name="Barry K."/>
            <person name="Bonette J."/>
            <person name="Campitelli B."/>
            <person name="Daum C."/>
            <person name="Gordon S."/>
            <person name="Gould B."/>
            <person name="Lipzen A."/>
            <person name="MacQueen A."/>
            <person name="Palacio-Mejia J."/>
            <person name="Plott C."/>
            <person name="Shakirov E."/>
            <person name="Shu S."/>
            <person name="Yoshinaga Y."/>
            <person name="Zane M."/>
            <person name="Rokhsar D."/>
            <person name="Grimwood J."/>
            <person name="Schmutz J."/>
            <person name="Juenger T."/>
        </authorList>
    </citation>
    <scope>NUCLEOTIDE SEQUENCE [LARGE SCALE GENOMIC DNA]</scope>
    <source>
        <strain evidence="5">cv. HAL2</strain>
    </source>
</reference>
<keyword evidence="1" id="KW-0862">Zinc</keyword>
<keyword evidence="1" id="KW-0863">Zinc-finger</keyword>
<dbReference type="GO" id="GO:0005634">
    <property type="term" value="C:nucleus"/>
    <property type="evidence" value="ECO:0007669"/>
    <property type="project" value="InterPro"/>
</dbReference>
<dbReference type="InterPro" id="IPR001841">
    <property type="entry name" value="Znf_RING"/>
</dbReference>
<dbReference type="STRING" id="1504633.A0A2T7C6T2"/>
<dbReference type="PANTHER" id="PTHR16047">
    <property type="entry name" value="RFWD3 PROTEIN"/>
    <property type="match status" value="1"/>
</dbReference>
<evidence type="ECO:0000256" key="2">
    <source>
        <dbReference type="SAM" id="MobiDB-lite"/>
    </source>
</evidence>
<dbReference type="EMBL" id="CM009757">
    <property type="protein sequence ID" value="PUZ39045.1"/>
    <property type="molecule type" value="Genomic_DNA"/>
</dbReference>
<dbReference type="PANTHER" id="PTHR16047:SF14">
    <property type="entry name" value="RING-TYPE DOMAIN-CONTAINING PROTEIN"/>
    <property type="match status" value="1"/>
</dbReference>
<dbReference type="GO" id="GO:0036297">
    <property type="term" value="P:interstrand cross-link repair"/>
    <property type="evidence" value="ECO:0007669"/>
    <property type="project" value="InterPro"/>
</dbReference>
<gene>
    <name evidence="4" type="ORF">GQ55_9G249900</name>
</gene>
<accession>A0A2T7C6T2</accession>
<keyword evidence="1" id="KW-0479">Metal-binding</keyword>
<dbReference type="GO" id="GO:0016567">
    <property type="term" value="P:protein ubiquitination"/>
    <property type="evidence" value="ECO:0007669"/>
    <property type="project" value="InterPro"/>
</dbReference>
<dbReference type="Gene3D" id="3.30.40.10">
    <property type="entry name" value="Zinc/RING finger domain, C3HC4 (zinc finger)"/>
    <property type="match status" value="1"/>
</dbReference>
<sequence length="295" mass="32219">MPPSAEFHTDAGSESESEFEDDGIETDDDGGAGSDSEEFEDDDDVETDDDEGVGSESSEDGDEMDDDEGAGEGHGRAGARVTAAAGGDGGVGEGKPPPACCVCMEPWTCSGAHRICCIPCGHVYGRSCLERWLQRCGNRSAKCPQCGERFKLKHITNLYAPGNLWDGCCHIQEFKAQLAEKRHKLMEELKPVLNDLLHKHTSALLSDLQKLYQKQLDHDVGAMVKTFVSTKEQMKKMAEQNATPMDLIEFMEQSYTQLPIPSRPPEDGASEGSVFTTLYQSGLRLSWSALLKTCM</sequence>
<evidence type="ECO:0000259" key="3">
    <source>
        <dbReference type="PROSITE" id="PS50089"/>
    </source>
</evidence>
<keyword evidence="5" id="KW-1185">Reference proteome</keyword>